<keyword evidence="2" id="KW-1185">Reference proteome</keyword>
<gene>
    <name evidence="1" type="ORF">ADUPG1_008039</name>
</gene>
<proteinExistence type="predicted"/>
<reference evidence="1" key="1">
    <citation type="submission" date="2022-03" db="EMBL/GenBank/DDBJ databases">
        <title>Draft genome sequence of Aduncisulcus paluster, a free-living microaerophilic Fornicata.</title>
        <authorList>
            <person name="Yuyama I."/>
            <person name="Kume K."/>
            <person name="Tamura T."/>
            <person name="Inagaki Y."/>
            <person name="Hashimoto T."/>
        </authorList>
    </citation>
    <scope>NUCLEOTIDE SEQUENCE</scope>
    <source>
        <strain evidence="1">NY0171</strain>
    </source>
</reference>
<dbReference type="EMBL" id="BQXS01010860">
    <property type="protein sequence ID" value="GKT34743.1"/>
    <property type="molecule type" value="Genomic_DNA"/>
</dbReference>
<comment type="caution">
    <text evidence="1">The sequence shown here is derived from an EMBL/GenBank/DDBJ whole genome shotgun (WGS) entry which is preliminary data.</text>
</comment>
<name>A0ABQ5KQI4_9EUKA</name>
<protein>
    <submittedName>
        <fullName evidence="1">Uncharacterized protein</fullName>
    </submittedName>
</protein>
<evidence type="ECO:0000313" key="2">
    <source>
        <dbReference type="Proteomes" id="UP001057375"/>
    </source>
</evidence>
<organism evidence="1 2">
    <name type="scientific">Aduncisulcus paluster</name>
    <dbReference type="NCBI Taxonomy" id="2918883"/>
    <lineage>
        <taxon>Eukaryota</taxon>
        <taxon>Metamonada</taxon>
        <taxon>Carpediemonas-like organisms</taxon>
        <taxon>Aduncisulcus</taxon>
    </lineage>
</organism>
<dbReference type="Proteomes" id="UP001057375">
    <property type="component" value="Unassembled WGS sequence"/>
</dbReference>
<evidence type="ECO:0000313" key="1">
    <source>
        <dbReference type="EMBL" id="GKT34743.1"/>
    </source>
</evidence>
<sequence length="358" mass="41208">MKPQFICYGDEDCCPIPGDSPSIMLASFPIIQARNETRKEGEYGYSQIFEAQKMMKGGGNYGEFTHISIPFASSSRIEGAYICLDGDDSCDSPPSHLIFTFTSSEGEKLSKKYDFPDFEECHWYFLPVNLPDVVLCEITGKGREEEYFTIKSLVFISRKETPEEIFALESEEKLWSETPVVNPEFVKEGDKESKGRDSIPIPRDDLLIKNPLISMVNGKDTSKNPESEYFDQTLDAQRMLKGKCEACLSHLFIPFSFPNSIKGAYICVHKDWSSSSLLFTFTDYDGKKTSKRYEFTEPKHEFEWHFLPIDLFDVVLCEIQQKGRWNQKNSRCFVIYSLVFTKLKESEIIDKLPLLPWK</sequence>
<accession>A0ABQ5KQI4</accession>